<evidence type="ECO:0000256" key="5">
    <source>
        <dbReference type="ARBA" id="ARBA00023211"/>
    </source>
</evidence>
<dbReference type="InterPro" id="IPR022616">
    <property type="entry name" value="Glyco_hydro_4_C"/>
</dbReference>
<evidence type="ECO:0000256" key="3">
    <source>
        <dbReference type="ARBA" id="ARBA00022801"/>
    </source>
</evidence>
<dbReference type="EMBL" id="BAAARJ010000002">
    <property type="protein sequence ID" value="GAA2597262.1"/>
    <property type="molecule type" value="Genomic_DNA"/>
</dbReference>
<dbReference type="Proteomes" id="UP001501447">
    <property type="component" value="Unassembled WGS sequence"/>
</dbReference>
<dbReference type="PRINTS" id="PR00732">
    <property type="entry name" value="GLHYDRLASE4"/>
</dbReference>
<evidence type="ECO:0000256" key="4">
    <source>
        <dbReference type="ARBA" id="ARBA00023027"/>
    </source>
</evidence>
<dbReference type="Gene3D" id="3.40.50.720">
    <property type="entry name" value="NAD(P)-binding Rossmann-like Domain"/>
    <property type="match status" value="1"/>
</dbReference>
<feature type="domain" description="Glycosyl hydrolase family 4 C-terminal" evidence="8">
    <location>
        <begin position="190"/>
        <end position="398"/>
    </location>
</feature>
<dbReference type="InterPro" id="IPR015955">
    <property type="entry name" value="Lactate_DH/Glyco_Ohase_4_C"/>
</dbReference>
<keyword evidence="2" id="KW-0479">Metal-binding</keyword>
<keyword evidence="10" id="KW-1185">Reference proteome</keyword>
<keyword evidence="5" id="KW-0464">Manganese</keyword>
<comment type="cofactor">
    <cofactor evidence="7">
        <name>NAD(+)</name>
        <dbReference type="ChEBI" id="CHEBI:57540"/>
    </cofactor>
    <text evidence="7">Binds 1 NAD(+) per subunit.</text>
</comment>
<evidence type="ECO:0000256" key="1">
    <source>
        <dbReference type="ARBA" id="ARBA00010141"/>
    </source>
</evidence>
<dbReference type="SUPFAM" id="SSF51735">
    <property type="entry name" value="NAD(P)-binding Rossmann-fold domains"/>
    <property type="match status" value="1"/>
</dbReference>
<dbReference type="CDD" id="cd05296">
    <property type="entry name" value="GH4_P_beta_glucosidase"/>
    <property type="match status" value="1"/>
</dbReference>
<evidence type="ECO:0000256" key="6">
    <source>
        <dbReference type="ARBA" id="ARBA00023295"/>
    </source>
</evidence>
<evidence type="ECO:0000313" key="9">
    <source>
        <dbReference type="EMBL" id="GAA2597262.1"/>
    </source>
</evidence>
<dbReference type="Pfam" id="PF11975">
    <property type="entry name" value="Glyco_hydro_4C"/>
    <property type="match status" value="1"/>
</dbReference>
<evidence type="ECO:0000259" key="8">
    <source>
        <dbReference type="Pfam" id="PF11975"/>
    </source>
</evidence>
<comment type="caution">
    <text evidence="9">The sequence shown here is derived from an EMBL/GenBank/DDBJ whole genome shotgun (WGS) entry which is preliminary data.</text>
</comment>
<dbReference type="SUPFAM" id="SSF56327">
    <property type="entry name" value="LDH C-terminal domain-like"/>
    <property type="match status" value="1"/>
</dbReference>
<dbReference type="InterPro" id="IPR036291">
    <property type="entry name" value="NAD(P)-bd_dom_sf"/>
</dbReference>
<evidence type="ECO:0000256" key="2">
    <source>
        <dbReference type="ARBA" id="ARBA00022723"/>
    </source>
</evidence>
<keyword evidence="3 7" id="KW-0378">Hydrolase</keyword>
<dbReference type="Pfam" id="PF02056">
    <property type="entry name" value="Glyco_hydro_4"/>
    <property type="match status" value="1"/>
</dbReference>
<dbReference type="PANTHER" id="PTHR32092:SF5">
    <property type="entry name" value="6-PHOSPHO-BETA-GLUCOSIDASE"/>
    <property type="match status" value="1"/>
</dbReference>
<keyword evidence="6 7" id="KW-0326">Glycosidase</keyword>
<dbReference type="PANTHER" id="PTHR32092">
    <property type="entry name" value="6-PHOSPHO-BETA-GLUCOSIDASE-RELATED"/>
    <property type="match status" value="1"/>
</dbReference>
<comment type="similarity">
    <text evidence="1 7">Belongs to the glycosyl hydrolase 4 family.</text>
</comment>
<proteinExistence type="inferred from homology"/>
<dbReference type="Gene3D" id="3.90.110.10">
    <property type="entry name" value="Lactate dehydrogenase/glycoside hydrolase, family 4, C-terminal"/>
    <property type="match status" value="1"/>
</dbReference>
<name>A0ABP6C1B1_9ACTN</name>
<keyword evidence="4 7" id="KW-0520">NAD</keyword>
<reference evidence="10" key="1">
    <citation type="journal article" date="2019" name="Int. J. Syst. Evol. Microbiol.">
        <title>The Global Catalogue of Microorganisms (GCM) 10K type strain sequencing project: providing services to taxonomists for standard genome sequencing and annotation.</title>
        <authorList>
            <consortium name="The Broad Institute Genomics Platform"/>
            <consortium name="The Broad Institute Genome Sequencing Center for Infectious Disease"/>
            <person name="Wu L."/>
            <person name="Ma J."/>
        </authorList>
    </citation>
    <scope>NUCLEOTIDE SEQUENCE [LARGE SCALE GENOMIC DNA]</scope>
    <source>
        <strain evidence="10">JCM 16373</strain>
    </source>
</reference>
<evidence type="ECO:0000256" key="7">
    <source>
        <dbReference type="RuleBase" id="RU361152"/>
    </source>
</evidence>
<organism evidence="9 10">
    <name type="scientific">Streptomyces axinellae</name>
    <dbReference type="NCBI Taxonomy" id="552788"/>
    <lineage>
        <taxon>Bacteria</taxon>
        <taxon>Bacillati</taxon>
        <taxon>Actinomycetota</taxon>
        <taxon>Actinomycetes</taxon>
        <taxon>Kitasatosporales</taxon>
        <taxon>Streptomycetaceae</taxon>
        <taxon>Streptomyces</taxon>
    </lineage>
</organism>
<sequence length="422" mass="45359">MRLSVVGGGSTYTPELIDGFARLRDTLPVTELVLIDPDTDRSERVSGLARRIFSRLGHPGTVTTTADLEAGVEGADAVLIQLRVGGQAARAQDETWPLECGCIGQETTGAGGLAKALRTVPVVLDIAERVRTVAPDAWIIDFTNPVGIVTRALLSAGHKAVGLCNVAIHLQRTFADLLEVPPERVHLEHYGLNHLTWELGVRLGGPDGEQILPGLLAEHGHRIAEHLRLPEAVLERLGVVPSYYLRYYYAHDAVVDELRTKPSRAAEVAAMERQLLEMYADPALAHKPELLAERGGAFYSEAAVALAASLLGSGQEASVQVVNALNNGTLPFLPDDAVVEVPARVSGQGPVPLAAPELDPLFAGLVSHVTAYERLALEAALHGGRARVFKALLAHPLIGQYDRAERLTDLLLAHNREHLAWA</sequence>
<accession>A0ABP6C1B1</accession>
<evidence type="ECO:0000313" key="10">
    <source>
        <dbReference type="Proteomes" id="UP001501447"/>
    </source>
</evidence>
<dbReference type="InterPro" id="IPR001088">
    <property type="entry name" value="Glyco_hydro_4"/>
</dbReference>
<dbReference type="RefSeq" id="WP_344562199.1">
    <property type="nucleotide sequence ID" value="NZ_BAAARJ010000002.1"/>
</dbReference>
<gene>
    <name evidence="9" type="ORF">GCM10009863_08420</name>
</gene>
<protein>
    <submittedName>
        <fullName evidence="9">6-phospho-beta-glucosidase</fullName>
    </submittedName>
</protein>